<dbReference type="PATRIC" id="fig|81408.3.peg.693"/>
<name>A0A150LBF6_9BACL</name>
<gene>
    <name evidence="1" type="ORF">B4119_2008</name>
</gene>
<sequence length="96" mass="11521">MVTDAWRAYKTYAKEKGLQHYRIKSDDGTHVIKGIYHIQNVNDFHSRLKQWMDRFKGMASKHLDNYWLGSYSWIVVITRTPNRILKICCYLLSRLK</sequence>
<evidence type="ECO:0000313" key="2">
    <source>
        <dbReference type="Proteomes" id="UP000075455"/>
    </source>
</evidence>
<protein>
    <recommendedName>
        <fullName evidence="3">ISXO2-like transposase domain-containing protein</fullName>
    </recommendedName>
</protein>
<dbReference type="eggNOG" id="COG3677">
    <property type="taxonomic scope" value="Bacteria"/>
</dbReference>
<accession>A0A150LBF6</accession>
<dbReference type="AlphaFoldDB" id="A0A150LBF6"/>
<evidence type="ECO:0000313" key="1">
    <source>
        <dbReference type="EMBL" id="KYD09570.1"/>
    </source>
</evidence>
<comment type="caution">
    <text evidence="1">The sequence shown here is derived from an EMBL/GenBank/DDBJ whole genome shotgun (WGS) entry which is preliminary data.</text>
</comment>
<proteinExistence type="predicted"/>
<dbReference type="Proteomes" id="UP000075455">
    <property type="component" value="Unassembled WGS sequence"/>
</dbReference>
<dbReference type="EMBL" id="LQYS01000096">
    <property type="protein sequence ID" value="KYD09570.1"/>
    <property type="molecule type" value="Genomic_DNA"/>
</dbReference>
<evidence type="ECO:0008006" key="3">
    <source>
        <dbReference type="Google" id="ProtNLM"/>
    </source>
</evidence>
<dbReference type="STRING" id="81408.B4119_2008"/>
<reference evidence="1 2" key="1">
    <citation type="submission" date="2016-01" db="EMBL/GenBank/DDBJ databases">
        <title>Draft Genome Sequences of Seven Thermophilic Sporeformers Isolated from Foods.</title>
        <authorList>
            <person name="Berendsen E.M."/>
            <person name="Wells-Bennik M.H."/>
            <person name="Krawcyk A.O."/>
            <person name="De Jong A."/>
            <person name="Holsappel S."/>
            <person name="Eijlander R.T."/>
            <person name="Kuipers O.P."/>
        </authorList>
    </citation>
    <scope>NUCLEOTIDE SEQUENCE [LARGE SCALE GENOMIC DNA]</scope>
    <source>
        <strain evidence="1 2">B4119</strain>
    </source>
</reference>
<organism evidence="1 2">
    <name type="scientific">Saccharococcus caldoxylosilyticus</name>
    <dbReference type="NCBI Taxonomy" id="81408"/>
    <lineage>
        <taxon>Bacteria</taxon>
        <taxon>Bacillati</taxon>
        <taxon>Bacillota</taxon>
        <taxon>Bacilli</taxon>
        <taxon>Bacillales</taxon>
        <taxon>Anoxybacillaceae</taxon>
        <taxon>Saccharococcus</taxon>
    </lineage>
</organism>